<reference evidence="2 3" key="1">
    <citation type="journal article" date="2019" name="Sci. Rep.">
        <title>Comparative genomics of chytrid fungi reveal insights into the obligate biotrophic and pathogenic lifestyle of Synchytrium endobioticum.</title>
        <authorList>
            <person name="van de Vossenberg B.T.L.H."/>
            <person name="Warris S."/>
            <person name="Nguyen H.D.T."/>
            <person name="van Gent-Pelzer M.P.E."/>
            <person name="Joly D.L."/>
            <person name="van de Geest H.C."/>
            <person name="Bonants P.J.M."/>
            <person name="Smith D.S."/>
            <person name="Levesque C.A."/>
            <person name="van der Lee T.A.J."/>
        </authorList>
    </citation>
    <scope>NUCLEOTIDE SEQUENCE [LARGE SCALE GENOMIC DNA]</scope>
    <source>
        <strain evidence="2 3">CBS 675.73</strain>
    </source>
</reference>
<name>A0A507DQE3_9FUNG</name>
<feature type="chain" id="PRO_5021314868" evidence="1">
    <location>
        <begin position="16"/>
        <end position="645"/>
    </location>
</feature>
<evidence type="ECO:0000256" key="1">
    <source>
        <dbReference type="SAM" id="SignalP"/>
    </source>
</evidence>
<dbReference type="Proteomes" id="UP000320333">
    <property type="component" value="Unassembled WGS sequence"/>
</dbReference>
<dbReference type="AlphaFoldDB" id="A0A507DQE3"/>
<proteinExistence type="predicted"/>
<comment type="caution">
    <text evidence="2">The sequence shown here is derived from an EMBL/GenBank/DDBJ whole genome shotgun (WGS) entry which is preliminary data.</text>
</comment>
<keyword evidence="1" id="KW-0732">Signal</keyword>
<keyword evidence="3" id="KW-1185">Reference proteome</keyword>
<protein>
    <submittedName>
        <fullName evidence="2">Uncharacterized protein</fullName>
    </submittedName>
</protein>
<evidence type="ECO:0000313" key="3">
    <source>
        <dbReference type="Proteomes" id="UP000320333"/>
    </source>
</evidence>
<dbReference type="OrthoDB" id="2110297at2759"/>
<gene>
    <name evidence="2" type="ORF">CcCBS67573_g09682</name>
</gene>
<accession>A0A507DQE3</accession>
<evidence type="ECO:0000313" key="2">
    <source>
        <dbReference type="EMBL" id="TPX53611.1"/>
    </source>
</evidence>
<feature type="signal peptide" evidence="1">
    <location>
        <begin position="1"/>
        <end position="15"/>
    </location>
</feature>
<dbReference type="EMBL" id="QEAP01000942">
    <property type="protein sequence ID" value="TPX53611.1"/>
    <property type="molecule type" value="Genomic_DNA"/>
</dbReference>
<organism evidence="2 3">
    <name type="scientific">Chytriomyces confervae</name>
    <dbReference type="NCBI Taxonomy" id="246404"/>
    <lineage>
        <taxon>Eukaryota</taxon>
        <taxon>Fungi</taxon>
        <taxon>Fungi incertae sedis</taxon>
        <taxon>Chytridiomycota</taxon>
        <taxon>Chytridiomycota incertae sedis</taxon>
        <taxon>Chytridiomycetes</taxon>
        <taxon>Chytridiales</taxon>
        <taxon>Chytriomycetaceae</taxon>
        <taxon>Chytriomyces</taxon>
    </lineage>
</organism>
<sequence length="645" mass="69297">MRAILALSLLAVVRAQESPATSSAIASGTAAINPVTITTCGSAVVDDYGTLSITSALLSGQSTVSNSTTLLTYTVQSSPNLLISTRFTQDDINKGRVFAQPARSVLSVINSNVQLANKAYCNLQVTIQYNYSPYINLQSSRQIITPVNQPVVISTKIYQLLEYHGMSLWNLNLTSVGVDFNQGTFGLLEYFSATTKNWEPLPPTAIIPYEWVDLKALRYNPNTFIGTTLLVLQVSTARGFKIVPWYDQTTKALTFNTTIQITSMAIPPAANATAGITPQGIVALLSTPNPAYALMTCKDSYPQRFPLSINSPFGPYCTNFTTLGGSSTTFTTEFLGVSITLTTDVDAVVFFGTNIAPDSNYIPSTMTPIKFAGYLDYGAFYIQLSPATAQITSSGITFTSPEMMYDLAVAGIGPSQITGITFDPIAKTSAQFFVAKVTTDGPPQITMVLNKPGMFILCTSSAGGGGTPGGVGLRVNVPWGPFTYISTWQSRTFTYPVSKRGTLTTTIQSVTDLIVNVQPSCATKWVPGGFGFFDCFTIALSTSSTVLNANLTLEYVWTMPMVSDLNPSDPNHVQWSHFVTSLDGGTWNFDVPTDRNVGNGSVSSRISDKQLGQWAVLGQPSAGMRTSCPRLLILVVGLVTSLRLL</sequence>